<evidence type="ECO:0000256" key="8">
    <source>
        <dbReference type="ARBA" id="ARBA00022833"/>
    </source>
</evidence>
<accession>A0AAW0T104</accession>
<evidence type="ECO:0000256" key="2">
    <source>
        <dbReference type="ARBA" id="ARBA00004613"/>
    </source>
</evidence>
<keyword evidence="14" id="KW-1185">Reference proteome</keyword>
<evidence type="ECO:0000256" key="9">
    <source>
        <dbReference type="ARBA" id="ARBA00023180"/>
    </source>
</evidence>
<comment type="cofactor">
    <cofactor evidence="1">
        <name>Zn(2+)</name>
        <dbReference type="ChEBI" id="CHEBI:29105"/>
    </cofactor>
</comment>
<comment type="caution">
    <text evidence="13">The sequence shown here is derived from an EMBL/GenBank/DDBJ whole genome shotgun (WGS) entry which is preliminary data.</text>
</comment>
<dbReference type="AlphaFoldDB" id="A0AAW0T104"/>
<organism evidence="13 14">
    <name type="scientific">Scylla paramamosain</name>
    <name type="common">Mud crab</name>
    <dbReference type="NCBI Taxonomy" id="85552"/>
    <lineage>
        <taxon>Eukaryota</taxon>
        <taxon>Metazoa</taxon>
        <taxon>Ecdysozoa</taxon>
        <taxon>Arthropoda</taxon>
        <taxon>Crustacea</taxon>
        <taxon>Multicrustacea</taxon>
        <taxon>Malacostraca</taxon>
        <taxon>Eumalacostraca</taxon>
        <taxon>Eucarida</taxon>
        <taxon>Decapoda</taxon>
        <taxon>Pleocyemata</taxon>
        <taxon>Brachyura</taxon>
        <taxon>Eubrachyura</taxon>
        <taxon>Portunoidea</taxon>
        <taxon>Portunidae</taxon>
        <taxon>Portuninae</taxon>
        <taxon>Scylla</taxon>
    </lineage>
</organism>
<feature type="domain" description="Calcineurin-like phosphoesterase" evidence="11">
    <location>
        <begin position="91"/>
        <end position="348"/>
    </location>
</feature>
<dbReference type="GO" id="GO:0046872">
    <property type="term" value="F:metal ion binding"/>
    <property type="evidence" value="ECO:0007669"/>
    <property type="project" value="UniProtKB-KW"/>
</dbReference>
<evidence type="ECO:0000256" key="6">
    <source>
        <dbReference type="ARBA" id="ARBA00022729"/>
    </source>
</evidence>
<dbReference type="InterPro" id="IPR041805">
    <property type="entry name" value="ASMase/PPN1_MPP"/>
</dbReference>
<dbReference type="PANTHER" id="PTHR10340:SF57">
    <property type="entry name" value="METALLOPHOS DOMAIN-CONTAINING PROTEIN"/>
    <property type="match status" value="1"/>
</dbReference>
<dbReference type="Pfam" id="PF00149">
    <property type="entry name" value="Metallophos"/>
    <property type="match status" value="1"/>
</dbReference>
<dbReference type="CDD" id="cd00842">
    <property type="entry name" value="MPP_ASMase"/>
    <property type="match status" value="1"/>
</dbReference>
<keyword evidence="10" id="KW-0812">Transmembrane</keyword>
<dbReference type="PANTHER" id="PTHR10340">
    <property type="entry name" value="SPHINGOMYELIN PHOSPHODIESTERASE"/>
    <property type="match status" value="1"/>
</dbReference>
<dbReference type="GO" id="GO:0005615">
    <property type="term" value="C:extracellular space"/>
    <property type="evidence" value="ECO:0007669"/>
    <property type="project" value="TreeGrafter"/>
</dbReference>
<dbReference type="Gene3D" id="3.60.21.10">
    <property type="match status" value="1"/>
</dbReference>
<evidence type="ECO:0000259" key="12">
    <source>
        <dbReference type="Pfam" id="PF19272"/>
    </source>
</evidence>
<dbReference type="InterPro" id="IPR004843">
    <property type="entry name" value="Calcineurin-like_PHP"/>
</dbReference>
<keyword evidence="4" id="KW-0964">Secreted</keyword>
<feature type="transmembrane region" description="Helical" evidence="10">
    <location>
        <begin position="546"/>
        <end position="574"/>
    </location>
</feature>
<dbReference type="InterPro" id="IPR045473">
    <property type="entry name" value="ASM_C"/>
</dbReference>
<comment type="similarity">
    <text evidence="3">Belongs to the acid sphingomyelinase family.</text>
</comment>
<evidence type="ECO:0000256" key="3">
    <source>
        <dbReference type="ARBA" id="ARBA00008234"/>
    </source>
</evidence>
<dbReference type="Pfam" id="PF19272">
    <property type="entry name" value="ASMase_C"/>
    <property type="match status" value="1"/>
</dbReference>
<feature type="domain" description="Sphingomyelin phosphodiesterase C-terminal" evidence="12">
    <location>
        <begin position="429"/>
        <end position="513"/>
    </location>
</feature>
<dbReference type="SUPFAM" id="SSF56300">
    <property type="entry name" value="Metallo-dependent phosphatases"/>
    <property type="match status" value="1"/>
</dbReference>
<sequence>MRGAEIRPVPSTHWCGRDQLSCDSISGLVGHSWCQCFLSRWQRKVVEMIAVWRHLSDITPWLFCLTIGMVVCVPPSQGRTSIQQREAYQGKFWQITDIHWDQKYSEDGDSAKMCHKGYQSDGHNSMWGNYNCDSPWPLVKSAIQAMVEIEAQPDFVLWTGDNAPHTDDPQPNFSVIFNSLSNITGELRTAFHPSIPVLPVLGNHDAFPKDDYPVAGKEFYGKYLTEGGWSALLPPEAQQEFVNGGYYSYRLDSGVMILVVNTNLYYAFNTLGIDVPDPCGQFAWLRSKLQLARDEKFKVIITAHAPPGYFERQALVPFFNGSYNTAYVDLLNDFGGVILVQIYGHEHTDSFKLFSGPKGEIESVALLAPSVTPWHASVFGGTAINPSVRLYHYTPSEILDYFQYHLNLSLVISSPERMLNTTGDSSLEAGNETEIPKWELFYQARETYGLSSLSTINMASLFKQLESNDTLFQKYYLFNSAGYNNGMCDSSCKKNHICAIAYLKIHDVVHCMHFKSPRPHILSYEHLSKFGKELAGNFHKSNASQLIITLVVVSMALTAVLAVVLAVMLVMVVVKRSRMVPVERSFPILDLSKPHWQNYRKLP</sequence>
<proteinExistence type="inferred from homology"/>
<evidence type="ECO:0008006" key="15">
    <source>
        <dbReference type="Google" id="ProtNLM"/>
    </source>
</evidence>
<keyword evidence="8" id="KW-0862">Zinc</keyword>
<keyword evidence="6" id="KW-0732">Signal</keyword>
<keyword evidence="10" id="KW-1133">Transmembrane helix</keyword>
<keyword evidence="10" id="KW-0472">Membrane</keyword>
<name>A0AAW0T104_SCYPA</name>
<evidence type="ECO:0000256" key="4">
    <source>
        <dbReference type="ARBA" id="ARBA00022525"/>
    </source>
</evidence>
<evidence type="ECO:0000256" key="5">
    <source>
        <dbReference type="ARBA" id="ARBA00022723"/>
    </source>
</evidence>
<evidence type="ECO:0000256" key="7">
    <source>
        <dbReference type="ARBA" id="ARBA00022801"/>
    </source>
</evidence>
<keyword evidence="9" id="KW-0325">Glycoprotein</keyword>
<protein>
    <recommendedName>
        <fullName evidence="15">Acid sphingomyelinase-like phosphodiesterase 3b</fullName>
    </recommendedName>
</protein>
<gene>
    <name evidence="13" type="ORF">O3P69_016876</name>
</gene>
<dbReference type="EMBL" id="JARAKH010000042">
    <property type="protein sequence ID" value="KAK8380567.1"/>
    <property type="molecule type" value="Genomic_DNA"/>
</dbReference>
<dbReference type="InterPro" id="IPR029052">
    <property type="entry name" value="Metallo-depent_PP-like"/>
</dbReference>
<evidence type="ECO:0000313" key="14">
    <source>
        <dbReference type="Proteomes" id="UP001487740"/>
    </source>
</evidence>
<evidence type="ECO:0000256" key="10">
    <source>
        <dbReference type="SAM" id="Phobius"/>
    </source>
</evidence>
<comment type="subcellular location">
    <subcellularLocation>
        <location evidence="2">Secreted</location>
    </subcellularLocation>
</comment>
<dbReference type="GO" id="GO:0008081">
    <property type="term" value="F:phosphoric diester hydrolase activity"/>
    <property type="evidence" value="ECO:0007669"/>
    <property type="project" value="TreeGrafter"/>
</dbReference>
<evidence type="ECO:0000256" key="1">
    <source>
        <dbReference type="ARBA" id="ARBA00001947"/>
    </source>
</evidence>
<reference evidence="13 14" key="1">
    <citation type="submission" date="2023-03" db="EMBL/GenBank/DDBJ databases">
        <title>High-quality genome of Scylla paramamosain provides insights in environmental adaptation.</title>
        <authorList>
            <person name="Zhang L."/>
        </authorList>
    </citation>
    <scope>NUCLEOTIDE SEQUENCE [LARGE SCALE GENOMIC DNA]</scope>
    <source>
        <strain evidence="13">LZ_2023a</strain>
        <tissue evidence="13">Muscle</tissue>
    </source>
</reference>
<keyword evidence="5" id="KW-0479">Metal-binding</keyword>
<evidence type="ECO:0000259" key="11">
    <source>
        <dbReference type="Pfam" id="PF00149"/>
    </source>
</evidence>
<dbReference type="Proteomes" id="UP001487740">
    <property type="component" value="Unassembled WGS sequence"/>
</dbReference>
<keyword evidence="7" id="KW-0378">Hydrolase</keyword>
<evidence type="ECO:0000313" key="13">
    <source>
        <dbReference type="EMBL" id="KAK8380567.1"/>
    </source>
</evidence>